<feature type="domain" description="STAS" evidence="1">
    <location>
        <begin position="1"/>
        <end position="96"/>
    </location>
</feature>
<keyword evidence="3" id="KW-1185">Reference proteome</keyword>
<sequence>MEITKTVEGGKVIFFIEGWLDTQTAPELGDALSQLDEGVTQLEFDLASLEYISSAGIRQIVSAYKKMGGNLTLRNVSPEVREVLRLTGTDKRLTIV</sequence>
<dbReference type="GO" id="GO:0043856">
    <property type="term" value="F:anti-sigma factor antagonist activity"/>
    <property type="evidence" value="ECO:0007669"/>
    <property type="project" value="TreeGrafter"/>
</dbReference>
<organism evidence="2 3">
    <name type="scientific">Denitrobacterium detoxificans</name>
    <dbReference type="NCBI Taxonomy" id="79604"/>
    <lineage>
        <taxon>Bacteria</taxon>
        <taxon>Bacillati</taxon>
        <taxon>Actinomycetota</taxon>
        <taxon>Coriobacteriia</taxon>
        <taxon>Eggerthellales</taxon>
        <taxon>Eggerthellaceae</taxon>
        <taxon>Denitrobacterium</taxon>
    </lineage>
</organism>
<accession>A0A172RXT0</accession>
<dbReference type="CDD" id="cd07043">
    <property type="entry name" value="STAS_anti-anti-sigma_factors"/>
    <property type="match status" value="1"/>
</dbReference>
<reference evidence="3" key="1">
    <citation type="submission" date="2016-10" db="EMBL/GenBank/DDBJ databases">
        <authorList>
            <person name="Varghese N."/>
        </authorList>
    </citation>
    <scope>NUCLEOTIDE SEQUENCE [LARGE SCALE GENOMIC DNA]</scope>
    <source>
        <strain evidence="3">DSM 21843</strain>
    </source>
</reference>
<dbReference type="EMBL" id="FOEC01000021">
    <property type="protein sequence ID" value="SEP02663.1"/>
    <property type="molecule type" value="Genomic_DNA"/>
</dbReference>
<dbReference type="Gene3D" id="3.30.750.24">
    <property type="entry name" value="STAS domain"/>
    <property type="match status" value="1"/>
</dbReference>
<dbReference type="PANTHER" id="PTHR33495">
    <property type="entry name" value="ANTI-SIGMA FACTOR ANTAGONIST TM_1081-RELATED-RELATED"/>
    <property type="match status" value="1"/>
</dbReference>
<dbReference type="InterPro" id="IPR036513">
    <property type="entry name" value="STAS_dom_sf"/>
</dbReference>
<evidence type="ECO:0000259" key="1">
    <source>
        <dbReference type="PROSITE" id="PS50801"/>
    </source>
</evidence>
<proteinExistence type="predicted"/>
<dbReference type="AlphaFoldDB" id="A0A172RXT0"/>
<dbReference type="InterPro" id="IPR002645">
    <property type="entry name" value="STAS_dom"/>
</dbReference>
<gene>
    <name evidence="2" type="ORF">SAMN02910314_01960</name>
</gene>
<dbReference type="STRING" id="79604.AAY81_04695"/>
<evidence type="ECO:0000313" key="2">
    <source>
        <dbReference type="EMBL" id="SEP02663.1"/>
    </source>
</evidence>
<protein>
    <submittedName>
        <fullName evidence="2">STAS domain-containing protein</fullName>
    </submittedName>
</protein>
<dbReference type="SUPFAM" id="SSF52091">
    <property type="entry name" value="SpoIIaa-like"/>
    <property type="match status" value="1"/>
</dbReference>
<name>A0A172RXT0_9ACTN</name>
<dbReference type="KEGG" id="ddt:AAY81_04695"/>
<dbReference type="Pfam" id="PF01740">
    <property type="entry name" value="STAS"/>
    <property type="match status" value="1"/>
</dbReference>
<dbReference type="OrthoDB" id="3185978at2"/>
<evidence type="ECO:0000313" key="3">
    <source>
        <dbReference type="Proteomes" id="UP000182975"/>
    </source>
</evidence>
<dbReference type="Proteomes" id="UP000182975">
    <property type="component" value="Unassembled WGS sequence"/>
</dbReference>
<dbReference type="PROSITE" id="PS50801">
    <property type="entry name" value="STAS"/>
    <property type="match status" value="1"/>
</dbReference>
<dbReference type="RefSeq" id="WP_066661994.1">
    <property type="nucleotide sequence ID" value="NZ_CP011402.1"/>
</dbReference>